<dbReference type="Proteomes" id="UP000008672">
    <property type="component" value="Unassembled WGS sequence"/>
</dbReference>
<name>H3BCV7_LATCH</name>
<dbReference type="EMBL" id="AFYH01029964">
    <property type="status" value="NOT_ANNOTATED_CDS"/>
    <property type="molecule type" value="Genomic_DNA"/>
</dbReference>
<reference evidence="2" key="1">
    <citation type="submission" date="2011-08" db="EMBL/GenBank/DDBJ databases">
        <title>The draft genome of Latimeria chalumnae.</title>
        <authorList>
            <person name="Di Palma F."/>
            <person name="Alfoldi J."/>
            <person name="Johnson J."/>
            <person name="Berlin A."/>
            <person name="Gnerre S."/>
            <person name="Jaffe D."/>
            <person name="MacCallum I."/>
            <person name="Young S."/>
            <person name="Walker B.J."/>
            <person name="Lander E."/>
            <person name="Lindblad-Toh K."/>
        </authorList>
    </citation>
    <scope>NUCLEOTIDE SEQUENCE [LARGE SCALE GENOMIC DNA]</scope>
    <source>
        <strain evidence="2">Wild caught</strain>
    </source>
</reference>
<accession>H3BCV7</accession>
<organism evidence="1 2">
    <name type="scientific">Latimeria chalumnae</name>
    <name type="common">Coelacanth</name>
    <dbReference type="NCBI Taxonomy" id="7897"/>
    <lineage>
        <taxon>Eukaryota</taxon>
        <taxon>Metazoa</taxon>
        <taxon>Chordata</taxon>
        <taxon>Craniata</taxon>
        <taxon>Vertebrata</taxon>
        <taxon>Euteleostomi</taxon>
        <taxon>Coelacanthiformes</taxon>
        <taxon>Coelacanthidae</taxon>
        <taxon>Latimeria</taxon>
    </lineage>
</organism>
<dbReference type="EMBL" id="AFYH01029962">
    <property type="status" value="NOT_ANNOTATED_CDS"/>
    <property type="molecule type" value="Genomic_DNA"/>
</dbReference>
<reference evidence="1" key="2">
    <citation type="submission" date="2025-08" db="UniProtKB">
        <authorList>
            <consortium name="Ensembl"/>
        </authorList>
    </citation>
    <scope>IDENTIFICATION</scope>
</reference>
<dbReference type="EMBL" id="AFYH01029958">
    <property type="status" value="NOT_ANNOTATED_CDS"/>
    <property type="molecule type" value="Genomic_DNA"/>
</dbReference>
<dbReference type="GeneTree" id="ENSGT00390000001316"/>
<dbReference type="EMBL" id="AFYH01029965">
    <property type="status" value="NOT_ANNOTATED_CDS"/>
    <property type="molecule type" value="Genomic_DNA"/>
</dbReference>
<dbReference type="Ensembl" id="ENSLACT00000019866.1">
    <property type="protein sequence ID" value="ENSLACP00000019728.1"/>
    <property type="gene ID" value="ENSLACG00000017346.2"/>
</dbReference>
<gene>
    <name evidence="1" type="primary">MAD1L1</name>
</gene>
<dbReference type="EMBL" id="AFYH01029956">
    <property type="status" value="NOT_ANNOTATED_CDS"/>
    <property type="molecule type" value="Genomic_DNA"/>
</dbReference>
<proteinExistence type="predicted"/>
<dbReference type="EMBL" id="AFYH01029963">
    <property type="status" value="NOT_ANNOTATED_CDS"/>
    <property type="molecule type" value="Genomic_DNA"/>
</dbReference>
<dbReference type="HOGENOM" id="CLU_1247857_0_0_1"/>
<dbReference type="EMBL" id="AFYH01029960">
    <property type="status" value="NOT_ANNOTATED_CDS"/>
    <property type="molecule type" value="Genomic_DNA"/>
</dbReference>
<dbReference type="EMBL" id="AFYH01029959">
    <property type="status" value="NOT_ANNOTATED_CDS"/>
    <property type="molecule type" value="Genomic_DNA"/>
</dbReference>
<dbReference type="AlphaFoldDB" id="H3BCV7"/>
<keyword evidence="2" id="KW-1185">Reference proteome</keyword>
<dbReference type="EMBL" id="AFYH01029961">
    <property type="status" value="NOT_ANNOTATED_CDS"/>
    <property type="molecule type" value="Genomic_DNA"/>
</dbReference>
<dbReference type="Bgee" id="ENSLACG00000017346">
    <property type="expression patterns" value="Expressed in pectoral fin and 3 other cell types or tissues"/>
</dbReference>
<reference evidence="1" key="3">
    <citation type="submission" date="2025-09" db="UniProtKB">
        <authorList>
            <consortium name="Ensembl"/>
        </authorList>
    </citation>
    <scope>IDENTIFICATION</scope>
</reference>
<protein>
    <submittedName>
        <fullName evidence="1">Mitotic arrest deficient 1 like 1</fullName>
    </submittedName>
</protein>
<evidence type="ECO:0000313" key="2">
    <source>
        <dbReference type="Proteomes" id="UP000008672"/>
    </source>
</evidence>
<dbReference type="EMBL" id="AFYH01029957">
    <property type="status" value="NOT_ANNOTATED_CDS"/>
    <property type="molecule type" value="Genomic_DNA"/>
</dbReference>
<evidence type="ECO:0000313" key="1">
    <source>
        <dbReference type="Ensembl" id="ENSLACP00000019728.1"/>
    </source>
</evidence>
<sequence>AQTVSRNFSSTPTPIFLPHLWGNMLPLWCAESLSLLSVKYNCTTLKPFSDLHRQFCLDSKDIWRFFQLRHCIVQLYRDQGKVPLLGELLPFYELTRCLPHTAALIYSHLISIPPASMIGPLEYWVRELELELEEGERESLMRNMYLPLREARLKLQHFKIVNRLYWTPSHLGVAGLQEGRGCWFCSAQVGDLQHMLWECENLTRFWDEVLQFCGKVLDRPIP</sequence>